<accession>A0ABS8WTX2</accession>
<evidence type="ECO:0000313" key="1">
    <source>
        <dbReference type="EMBL" id="MCE3215638.1"/>
    </source>
</evidence>
<sequence>MARTRNSNNNAPTAATAKQIEHVVQEQVARLRPTTVPTQVVMPPEMGEAFNAIKGAMEMFTTFMANQGQEVVIQVEIAKVMGASLARIRTSELQSLRVRVVLGSHPTRKSLIVLARRAIQVIARAGYEVLQLLLLQHLPQLAVIRLILGVGADRGLGSMIQGGRQPRLYAALDRRSVETSSVVVT</sequence>
<keyword evidence="2" id="KW-1185">Reference proteome</keyword>
<feature type="non-terminal residue" evidence="1">
    <location>
        <position position="185"/>
    </location>
</feature>
<dbReference type="EMBL" id="JACEIK010011370">
    <property type="protein sequence ID" value="MCE3215638.1"/>
    <property type="molecule type" value="Genomic_DNA"/>
</dbReference>
<gene>
    <name evidence="1" type="ORF">HAX54_003034</name>
</gene>
<dbReference type="Proteomes" id="UP000823775">
    <property type="component" value="Unassembled WGS sequence"/>
</dbReference>
<organism evidence="1 2">
    <name type="scientific">Datura stramonium</name>
    <name type="common">Jimsonweed</name>
    <name type="synonym">Common thornapple</name>
    <dbReference type="NCBI Taxonomy" id="4076"/>
    <lineage>
        <taxon>Eukaryota</taxon>
        <taxon>Viridiplantae</taxon>
        <taxon>Streptophyta</taxon>
        <taxon>Embryophyta</taxon>
        <taxon>Tracheophyta</taxon>
        <taxon>Spermatophyta</taxon>
        <taxon>Magnoliopsida</taxon>
        <taxon>eudicotyledons</taxon>
        <taxon>Gunneridae</taxon>
        <taxon>Pentapetalae</taxon>
        <taxon>asterids</taxon>
        <taxon>lamiids</taxon>
        <taxon>Solanales</taxon>
        <taxon>Solanaceae</taxon>
        <taxon>Solanoideae</taxon>
        <taxon>Datureae</taxon>
        <taxon>Datura</taxon>
    </lineage>
</organism>
<evidence type="ECO:0000313" key="2">
    <source>
        <dbReference type="Proteomes" id="UP000823775"/>
    </source>
</evidence>
<protein>
    <submittedName>
        <fullName evidence="1">Uncharacterized protein</fullName>
    </submittedName>
</protein>
<name>A0ABS8WTX2_DATST</name>
<proteinExistence type="predicted"/>
<reference evidence="1 2" key="1">
    <citation type="journal article" date="2021" name="BMC Genomics">
        <title>Datura genome reveals duplications of psychoactive alkaloid biosynthetic genes and high mutation rate following tissue culture.</title>
        <authorList>
            <person name="Rajewski A."/>
            <person name="Carter-House D."/>
            <person name="Stajich J."/>
            <person name="Litt A."/>
        </authorList>
    </citation>
    <scope>NUCLEOTIDE SEQUENCE [LARGE SCALE GENOMIC DNA]</scope>
    <source>
        <strain evidence="1">AR-01</strain>
    </source>
</reference>
<comment type="caution">
    <text evidence="1">The sequence shown here is derived from an EMBL/GenBank/DDBJ whole genome shotgun (WGS) entry which is preliminary data.</text>
</comment>